<organism evidence="1 2">
    <name type="scientific">Aspergillus brunneoviolaceus CBS 621.78</name>
    <dbReference type="NCBI Taxonomy" id="1450534"/>
    <lineage>
        <taxon>Eukaryota</taxon>
        <taxon>Fungi</taxon>
        <taxon>Dikarya</taxon>
        <taxon>Ascomycota</taxon>
        <taxon>Pezizomycotina</taxon>
        <taxon>Eurotiomycetes</taxon>
        <taxon>Eurotiomycetidae</taxon>
        <taxon>Eurotiales</taxon>
        <taxon>Aspergillaceae</taxon>
        <taxon>Aspergillus</taxon>
        <taxon>Aspergillus subgen. Circumdati</taxon>
    </lineage>
</organism>
<accession>A0ACD1GLP0</accession>
<name>A0ACD1GLP0_9EURO</name>
<sequence length="141" mass="16176">MPPINLRTNPFYLSKSESYNFVDRIFAKAEIPHRLFGWPSAHEFGMEFGPVPSVSCSYTPPGWIIPDDHIDGAIWALRAAGLRPCPQGRKCPTVCSPWLPPTDMDHFHRTEGDAQVLPQHPQLLRVIRLYRKSEYLWYTGL</sequence>
<reference evidence="1" key="1">
    <citation type="submission" date="2018-02" db="EMBL/GenBank/DDBJ databases">
        <title>The genomes of Aspergillus section Nigri reveals drivers in fungal speciation.</title>
        <authorList>
            <consortium name="DOE Joint Genome Institute"/>
            <person name="Vesth T.C."/>
            <person name="Nybo J."/>
            <person name="Theobald S."/>
            <person name="Brandl J."/>
            <person name="Frisvad J.C."/>
            <person name="Nielsen K.F."/>
            <person name="Lyhne E.K."/>
            <person name="Kogle M.E."/>
            <person name="Kuo A."/>
            <person name="Riley R."/>
            <person name="Clum A."/>
            <person name="Nolan M."/>
            <person name="Lipzen A."/>
            <person name="Salamov A."/>
            <person name="Henrissat B."/>
            <person name="Wiebenga A."/>
            <person name="De vries R.P."/>
            <person name="Grigoriev I.V."/>
            <person name="Mortensen U.H."/>
            <person name="Andersen M.R."/>
            <person name="Baker S.E."/>
        </authorList>
    </citation>
    <scope>NUCLEOTIDE SEQUENCE</scope>
    <source>
        <strain evidence="1">CBS 621.78</strain>
    </source>
</reference>
<protein>
    <submittedName>
        <fullName evidence="1">Uncharacterized protein</fullName>
    </submittedName>
</protein>
<keyword evidence="2" id="KW-1185">Reference proteome</keyword>
<gene>
    <name evidence="1" type="ORF">BO95DRAFT_438784</name>
</gene>
<dbReference type="EMBL" id="KZ825315">
    <property type="protein sequence ID" value="RAH50047.1"/>
    <property type="molecule type" value="Genomic_DNA"/>
</dbReference>
<dbReference type="Proteomes" id="UP000249057">
    <property type="component" value="Unassembled WGS sequence"/>
</dbReference>
<proteinExistence type="predicted"/>
<evidence type="ECO:0000313" key="2">
    <source>
        <dbReference type="Proteomes" id="UP000249057"/>
    </source>
</evidence>
<evidence type="ECO:0000313" key="1">
    <source>
        <dbReference type="EMBL" id="RAH50047.1"/>
    </source>
</evidence>